<feature type="compositionally biased region" description="Low complexity" evidence="4">
    <location>
        <begin position="261"/>
        <end position="270"/>
    </location>
</feature>
<dbReference type="PROSITE" id="PS51017">
    <property type="entry name" value="CCT"/>
    <property type="match status" value="1"/>
</dbReference>
<dbReference type="InterPro" id="IPR010402">
    <property type="entry name" value="CCT_domain"/>
</dbReference>
<dbReference type="STRING" id="33097.A0A150GV10"/>
<name>A0A150GV10_GONPE</name>
<evidence type="ECO:0000313" key="6">
    <source>
        <dbReference type="EMBL" id="KXZ53634.1"/>
    </source>
</evidence>
<dbReference type="Proteomes" id="UP000075714">
    <property type="component" value="Unassembled WGS sequence"/>
</dbReference>
<feature type="compositionally biased region" description="Low complexity" evidence="4">
    <location>
        <begin position="116"/>
        <end position="125"/>
    </location>
</feature>
<feature type="domain" description="CCT" evidence="5">
    <location>
        <begin position="10"/>
        <end position="52"/>
    </location>
</feature>
<dbReference type="PANTHER" id="PTHR31319">
    <property type="entry name" value="ZINC FINGER PROTEIN CONSTANS-LIKE 4"/>
    <property type="match status" value="1"/>
</dbReference>
<accession>A0A150GV10</accession>
<keyword evidence="7" id="KW-1185">Reference proteome</keyword>
<evidence type="ECO:0000256" key="4">
    <source>
        <dbReference type="SAM" id="MobiDB-lite"/>
    </source>
</evidence>
<feature type="region of interest" description="Disordered" evidence="4">
    <location>
        <begin position="261"/>
        <end position="283"/>
    </location>
</feature>
<reference evidence="7" key="1">
    <citation type="journal article" date="2016" name="Nat. Commun.">
        <title>The Gonium pectorale genome demonstrates co-option of cell cycle regulation during the evolution of multicellularity.</title>
        <authorList>
            <person name="Hanschen E.R."/>
            <person name="Marriage T.N."/>
            <person name="Ferris P.J."/>
            <person name="Hamaji T."/>
            <person name="Toyoda A."/>
            <person name="Fujiyama A."/>
            <person name="Neme R."/>
            <person name="Noguchi H."/>
            <person name="Minakuchi Y."/>
            <person name="Suzuki M."/>
            <person name="Kawai-Toyooka H."/>
            <person name="Smith D.R."/>
            <person name="Sparks H."/>
            <person name="Anderson J."/>
            <person name="Bakaric R."/>
            <person name="Luria V."/>
            <person name="Karger A."/>
            <person name="Kirschner M.W."/>
            <person name="Durand P.M."/>
            <person name="Michod R.E."/>
            <person name="Nozaki H."/>
            <person name="Olson B.J."/>
        </authorList>
    </citation>
    <scope>NUCLEOTIDE SEQUENCE [LARGE SCALE GENOMIC DNA]</scope>
    <source>
        <strain evidence="7">NIES-2863</strain>
    </source>
</reference>
<feature type="compositionally biased region" description="Low complexity" evidence="4">
    <location>
        <begin position="93"/>
        <end position="104"/>
    </location>
</feature>
<dbReference type="Pfam" id="PF06203">
    <property type="entry name" value="CCT"/>
    <property type="match status" value="1"/>
</dbReference>
<evidence type="ECO:0000256" key="1">
    <source>
        <dbReference type="ARBA" id="ARBA00004123"/>
    </source>
</evidence>
<keyword evidence="2 3" id="KW-0539">Nucleus</keyword>
<evidence type="ECO:0000256" key="2">
    <source>
        <dbReference type="ARBA" id="ARBA00023242"/>
    </source>
</evidence>
<evidence type="ECO:0000259" key="5">
    <source>
        <dbReference type="PROSITE" id="PS51017"/>
    </source>
</evidence>
<dbReference type="AlphaFoldDB" id="A0A150GV10"/>
<dbReference type="EMBL" id="LSYV01000007">
    <property type="protein sequence ID" value="KXZ53634.1"/>
    <property type="molecule type" value="Genomic_DNA"/>
</dbReference>
<proteinExistence type="predicted"/>
<evidence type="ECO:0000313" key="7">
    <source>
        <dbReference type="Proteomes" id="UP000075714"/>
    </source>
</evidence>
<dbReference type="GO" id="GO:0003700">
    <property type="term" value="F:DNA-binding transcription factor activity"/>
    <property type="evidence" value="ECO:0007669"/>
    <property type="project" value="TreeGrafter"/>
</dbReference>
<dbReference type="GO" id="GO:0005634">
    <property type="term" value="C:nucleus"/>
    <property type="evidence" value="ECO:0007669"/>
    <property type="project" value="UniProtKB-SubCell"/>
</dbReference>
<comment type="caution">
    <text evidence="6">The sequence shown here is derived from an EMBL/GenBank/DDBJ whole genome shotgun (WGS) entry which is preliminary data.</text>
</comment>
<feature type="compositionally biased region" description="Low complexity" evidence="4">
    <location>
        <begin position="76"/>
        <end position="86"/>
    </location>
</feature>
<organism evidence="6 7">
    <name type="scientific">Gonium pectorale</name>
    <name type="common">Green alga</name>
    <dbReference type="NCBI Taxonomy" id="33097"/>
    <lineage>
        <taxon>Eukaryota</taxon>
        <taxon>Viridiplantae</taxon>
        <taxon>Chlorophyta</taxon>
        <taxon>core chlorophytes</taxon>
        <taxon>Chlorophyceae</taxon>
        <taxon>CS clade</taxon>
        <taxon>Chlamydomonadales</taxon>
        <taxon>Volvocaceae</taxon>
        <taxon>Gonium</taxon>
    </lineage>
</organism>
<feature type="region of interest" description="Disordered" evidence="4">
    <location>
        <begin position="39"/>
        <end position="134"/>
    </location>
</feature>
<dbReference type="PANTHER" id="PTHR31319:SF114">
    <property type="entry name" value="OS12G0262400 PROTEIN"/>
    <property type="match status" value="1"/>
</dbReference>
<dbReference type="InterPro" id="IPR045281">
    <property type="entry name" value="CONSTANS-like"/>
</dbReference>
<dbReference type="OrthoDB" id="153872at2759"/>
<protein>
    <recommendedName>
        <fullName evidence="5">CCT domain-containing protein</fullName>
    </recommendedName>
</protein>
<evidence type="ECO:0000256" key="3">
    <source>
        <dbReference type="PROSITE-ProRule" id="PRU00357"/>
    </source>
</evidence>
<gene>
    <name evidence="6" type="ORF">GPECTOR_6g551</name>
</gene>
<comment type="subcellular location">
    <subcellularLocation>
        <location evidence="1 3">Nucleus</location>
    </subcellularLocation>
</comment>
<sequence>MIGRLTAEERLQRILRYRTKRAQRNFNREIKYQCRKTLADSRPRVGGRFARNDDPNSVLPHQTKKAQRIKTSPSSQQLQALAQQQQEGFPSDAAPAVAAAAGSARAKEQRDLSKTAMTAQTQSQPQPQPFGFMPPPGQPYTCVMPGVSYAALGLVPGLHPSAALQYRPAGVMPAGLDAAQLQHLAAVRAAAQAAAQGVYAQLAFAQTAAAHSTAIAAAVPQPAMSAQPMSVGSGAYSIHVAAQQQQPQPLPLPQPVFAAPAPAATSAATPESRDGGCSGAVLDVPPRLDSPFIDALLTNMDTDTASGLPQPPCAGGAIAMTVDG</sequence>